<dbReference type="Pfam" id="PF00685">
    <property type="entry name" value="Sulfotransfer_1"/>
    <property type="match status" value="1"/>
</dbReference>
<comment type="similarity">
    <text evidence="1 3">Belongs to the sulfotransferase 1 family.</text>
</comment>
<dbReference type="GO" id="GO:0008146">
    <property type="term" value="F:sulfotransferase activity"/>
    <property type="evidence" value="ECO:0007669"/>
    <property type="project" value="InterPro"/>
</dbReference>
<dbReference type="InterPro" id="IPR000863">
    <property type="entry name" value="Sulfotransferase_dom"/>
</dbReference>
<name>A0A8K0HAW8_9ROSA</name>
<dbReference type="InterPro" id="IPR027417">
    <property type="entry name" value="P-loop_NTPase"/>
</dbReference>
<dbReference type="OrthoDB" id="205623at2759"/>
<evidence type="ECO:0000256" key="1">
    <source>
        <dbReference type="ARBA" id="ARBA00005771"/>
    </source>
</evidence>
<dbReference type="PANTHER" id="PTHR11783">
    <property type="entry name" value="SULFOTRANSFERASE SULT"/>
    <property type="match status" value="1"/>
</dbReference>
<evidence type="ECO:0000259" key="4">
    <source>
        <dbReference type="Pfam" id="PF00685"/>
    </source>
</evidence>
<keyword evidence="6" id="KW-1185">Reference proteome</keyword>
<protein>
    <recommendedName>
        <fullName evidence="3">Sulfotransferase</fullName>
        <ecNumber evidence="3">2.8.2.-</ecNumber>
    </recommendedName>
</protein>
<evidence type="ECO:0000256" key="2">
    <source>
        <dbReference type="ARBA" id="ARBA00022679"/>
    </source>
</evidence>
<dbReference type="EC" id="2.8.2.-" evidence="3"/>
<dbReference type="AlphaFoldDB" id="A0A8K0HAW8"/>
<feature type="domain" description="Sulfotransferase" evidence="4">
    <location>
        <begin position="53"/>
        <end position="262"/>
    </location>
</feature>
<organism evidence="5 6">
    <name type="scientific">Rhamnella rubrinervis</name>
    <dbReference type="NCBI Taxonomy" id="2594499"/>
    <lineage>
        <taxon>Eukaryota</taxon>
        <taxon>Viridiplantae</taxon>
        <taxon>Streptophyta</taxon>
        <taxon>Embryophyta</taxon>
        <taxon>Tracheophyta</taxon>
        <taxon>Spermatophyta</taxon>
        <taxon>Magnoliopsida</taxon>
        <taxon>eudicotyledons</taxon>
        <taxon>Gunneridae</taxon>
        <taxon>Pentapetalae</taxon>
        <taxon>rosids</taxon>
        <taxon>fabids</taxon>
        <taxon>Rosales</taxon>
        <taxon>Rhamnaceae</taxon>
        <taxon>rhamnoid group</taxon>
        <taxon>Rhamneae</taxon>
        <taxon>Rhamnella</taxon>
    </lineage>
</organism>
<evidence type="ECO:0000313" key="6">
    <source>
        <dbReference type="Proteomes" id="UP000796880"/>
    </source>
</evidence>
<dbReference type="EMBL" id="VOIH02000004">
    <property type="protein sequence ID" value="KAF3448773.1"/>
    <property type="molecule type" value="Genomic_DNA"/>
</dbReference>
<dbReference type="SUPFAM" id="SSF52540">
    <property type="entry name" value="P-loop containing nucleoside triphosphate hydrolases"/>
    <property type="match status" value="1"/>
</dbReference>
<comment type="caution">
    <text evidence="5">The sequence shown here is derived from an EMBL/GenBank/DDBJ whole genome shotgun (WGS) entry which is preliminary data.</text>
</comment>
<accession>A0A8K0HAW8</accession>
<evidence type="ECO:0000313" key="5">
    <source>
        <dbReference type="EMBL" id="KAF3448773.1"/>
    </source>
</evidence>
<evidence type="ECO:0000256" key="3">
    <source>
        <dbReference type="RuleBase" id="RU361155"/>
    </source>
</evidence>
<dbReference type="Gene3D" id="3.40.50.300">
    <property type="entry name" value="P-loop containing nucleotide triphosphate hydrolases"/>
    <property type="match status" value="1"/>
</dbReference>
<keyword evidence="2 3" id="KW-0808">Transferase</keyword>
<gene>
    <name evidence="5" type="ORF">FNV43_RR09486</name>
</gene>
<dbReference type="Proteomes" id="UP000796880">
    <property type="component" value="Unassembled WGS sequence"/>
</dbReference>
<reference evidence="5" key="1">
    <citation type="submission" date="2020-03" db="EMBL/GenBank/DDBJ databases">
        <title>A high-quality chromosome-level genome assembly of a woody plant with both climbing and erect habits, Rhamnella rubrinervis.</title>
        <authorList>
            <person name="Lu Z."/>
            <person name="Yang Y."/>
            <person name="Zhu X."/>
            <person name="Sun Y."/>
        </authorList>
    </citation>
    <scope>NUCLEOTIDE SEQUENCE</scope>
    <source>
        <strain evidence="5">BYM</strain>
        <tissue evidence="5">Leaf</tissue>
    </source>
</reference>
<sequence length="348" mass="39981">MEEVRKESEQLLKSLPRETRSDGIPMVLYKGCWYPSVFLLGVIAAERHFQAQDSDIILASLPKSGTTWLKALIYSIVNRQRYPPNLSPLLTTHPHDLIRFLEFEHCCLTDNLDQLPKPRIFSTHSHYSSLPHSTIKHPGCRIVYVCRNPLDSLVSYWHFLRAYRKELQGDMDVTFNKYCRGCHGFGPFWDSVLGYWKASLENPEKVLFIKYEDLKEDIVSQSKRLANFLGVPFTMEEEQQGLIQEIAELCSLQNLKGLQVNQIGVRLDPGLENLINLQVNQVGVRVGLVYQLMHISGKVRLEITSITFPYHDSRFGETNGAKICRLWLSLQLLLCCIQHPLNKLLSVV</sequence>
<proteinExistence type="inferred from homology"/>